<dbReference type="EMBL" id="CAFBQZ010000001">
    <property type="protein sequence ID" value="CAB5069517.1"/>
    <property type="molecule type" value="Genomic_DNA"/>
</dbReference>
<evidence type="ECO:0000313" key="2">
    <source>
        <dbReference type="EMBL" id="CAB4586986.1"/>
    </source>
</evidence>
<dbReference type="EMBL" id="CAEZZZ010000001">
    <property type="protein sequence ID" value="CAB4769201.1"/>
    <property type="molecule type" value="Genomic_DNA"/>
</dbReference>
<evidence type="ECO:0000313" key="8">
    <source>
        <dbReference type="EMBL" id="CAB4899861.1"/>
    </source>
</evidence>
<evidence type="ECO:0000313" key="3">
    <source>
        <dbReference type="EMBL" id="CAB4671114.1"/>
    </source>
</evidence>
<accession>A0A6J7V079</accession>
<gene>
    <name evidence="2" type="ORF">UFOPK1773_00562</name>
    <name evidence="3" type="ORF">UFOPK2288_01044</name>
    <name evidence="4" type="ORF">UFOPK2589_00696</name>
    <name evidence="5" type="ORF">UFOPK2931_00059</name>
    <name evidence="6" type="ORF">UFOPK3056_00784</name>
    <name evidence="7" type="ORF">UFOPK3287_00124</name>
    <name evidence="8" type="ORF">UFOPK3558_00626</name>
    <name evidence="9" type="ORF">UFOPK3916_00847</name>
    <name evidence="10" type="ORF">UFOPK4074_00501</name>
    <name evidence="11" type="ORF">UFOPK4372_00003</name>
</gene>
<evidence type="ECO:0000313" key="4">
    <source>
        <dbReference type="EMBL" id="CAB4698437.1"/>
    </source>
</evidence>
<sequence>MSERIEVKKTYKLFIGGAFPRSESGRTYEVHAHDGTFLANPALASRKDLRDAVVVARSAHSGWSKATAYNRGQILYRIAEMLEGRADQFATEISALDGISIKDALKEVHQAVDRWVWYAGWSDKLSALAGATNPVSGPYFNFTIPEPMGVVGAIAPEKNSLLGLIDAIAPIIVSGNSVIVLASNRAPLPAMTFAEVLATSDLPAGVCNILTGATSELAPWFASHMDIDGLDISGVDHDLRSDIKIAGAENLKRIHSFGEKHSPARILSFMEFKTTWHPIGV</sequence>
<organism evidence="11">
    <name type="scientific">freshwater metagenome</name>
    <dbReference type="NCBI Taxonomy" id="449393"/>
    <lineage>
        <taxon>unclassified sequences</taxon>
        <taxon>metagenomes</taxon>
        <taxon>ecological metagenomes</taxon>
    </lineage>
</organism>
<evidence type="ECO:0000313" key="11">
    <source>
        <dbReference type="EMBL" id="CAB5069517.1"/>
    </source>
</evidence>
<dbReference type="EMBL" id="CAFBJH010000004">
    <property type="protein sequence ID" value="CAB4847425.1"/>
    <property type="molecule type" value="Genomic_DNA"/>
</dbReference>
<dbReference type="Gene3D" id="3.40.605.10">
    <property type="entry name" value="Aldehyde Dehydrogenase, Chain A, domain 1"/>
    <property type="match status" value="1"/>
</dbReference>
<dbReference type="InterPro" id="IPR016162">
    <property type="entry name" value="Ald_DH_N"/>
</dbReference>
<reference evidence="11" key="1">
    <citation type="submission" date="2020-05" db="EMBL/GenBank/DDBJ databases">
        <authorList>
            <person name="Chiriac C."/>
            <person name="Salcher M."/>
            <person name="Ghai R."/>
            <person name="Kavagutti S V."/>
        </authorList>
    </citation>
    <scope>NUCLEOTIDE SEQUENCE</scope>
</reference>
<dbReference type="EMBL" id="CAFBOE010000078">
    <property type="protein sequence ID" value="CAB4978072.1"/>
    <property type="molecule type" value="Genomic_DNA"/>
</dbReference>
<evidence type="ECO:0000313" key="9">
    <source>
        <dbReference type="EMBL" id="CAB4978072.1"/>
    </source>
</evidence>
<evidence type="ECO:0000313" key="6">
    <source>
        <dbReference type="EMBL" id="CAB4806316.1"/>
    </source>
</evidence>
<dbReference type="PANTHER" id="PTHR11699">
    <property type="entry name" value="ALDEHYDE DEHYDROGENASE-RELATED"/>
    <property type="match status" value="1"/>
</dbReference>
<dbReference type="SUPFAM" id="SSF53720">
    <property type="entry name" value="ALDH-like"/>
    <property type="match status" value="1"/>
</dbReference>
<protein>
    <submittedName>
        <fullName evidence="11">Unannotated protein</fullName>
    </submittedName>
</protein>
<dbReference type="AlphaFoldDB" id="A0A6J7V079"/>
<dbReference type="EMBL" id="CAEZWS010000066">
    <property type="protein sequence ID" value="CAB4671114.1"/>
    <property type="molecule type" value="Genomic_DNA"/>
</dbReference>
<proteinExistence type="predicted"/>
<dbReference type="EMBL" id="CAEZUA010000026">
    <property type="protein sequence ID" value="CAB4586986.1"/>
    <property type="molecule type" value="Genomic_DNA"/>
</dbReference>
<evidence type="ECO:0000313" key="7">
    <source>
        <dbReference type="EMBL" id="CAB4847425.1"/>
    </source>
</evidence>
<feature type="domain" description="Aldehyde dehydrogenase" evidence="1">
    <location>
        <begin position="24"/>
        <end position="255"/>
    </location>
</feature>
<dbReference type="EMBL" id="CAFAAR010000071">
    <property type="protein sequence ID" value="CAB4806316.1"/>
    <property type="molecule type" value="Genomic_DNA"/>
</dbReference>
<evidence type="ECO:0000259" key="1">
    <source>
        <dbReference type="Pfam" id="PF00171"/>
    </source>
</evidence>
<evidence type="ECO:0000313" key="5">
    <source>
        <dbReference type="EMBL" id="CAB4769201.1"/>
    </source>
</evidence>
<dbReference type="GO" id="GO:0016491">
    <property type="term" value="F:oxidoreductase activity"/>
    <property type="evidence" value="ECO:0007669"/>
    <property type="project" value="InterPro"/>
</dbReference>
<dbReference type="EMBL" id="CAEZXT010000035">
    <property type="protein sequence ID" value="CAB4698437.1"/>
    <property type="molecule type" value="Genomic_DNA"/>
</dbReference>
<name>A0A6J7V079_9ZZZZ</name>
<dbReference type="EMBL" id="CAFBPG010000030">
    <property type="protein sequence ID" value="CAB5008361.1"/>
    <property type="molecule type" value="Genomic_DNA"/>
</dbReference>
<dbReference type="EMBL" id="CAFBMI010000043">
    <property type="protein sequence ID" value="CAB4899861.1"/>
    <property type="molecule type" value="Genomic_DNA"/>
</dbReference>
<evidence type="ECO:0000313" key="10">
    <source>
        <dbReference type="EMBL" id="CAB5008361.1"/>
    </source>
</evidence>
<dbReference type="Pfam" id="PF00171">
    <property type="entry name" value="Aldedh"/>
    <property type="match status" value="1"/>
</dbReference>
<dbReference type="InterPro" id="IPR015590">
    <property type="entry name" value="Aldehyde_DH_dom"/>
</dbReference>
<dbReference type="InterPro" id="IPR016161">
    <property type="entry name" value="Ald_DH/histidinol_DH"/>
</dbReference>